<dbReference type="Proteomes" id="UP000280444">
    <property type="component" value="Unassembled WGS sequence"/>
</dbReference>
<dbReference type="EMBL" id="RQZF01000002">
    <property type="protein sequence ID" value="RRC95873.1"/>
    <property type="molecule type" value="Genomic_DNA"/>
</dbReference>
<name>A0A3P1SF14_9ACTO</name>
<sequence length="337" mass="39222">MRIHYFQRYHQKENVATANTMLLLSRLYAHSPDKFFLFLSTAYFGETFNLEPAFALQERGDESIPDATITQEGFKIVVETKTSDWFYPEQLEAHLKSFGDQKNKILLTLAPEEMDQGKCLEFQTFLDEHNQNQQQPIRHINTTFEQLAQGIENILDERDEDIHDILADYRDYCLHDGLISVNDSWKWMVARLAGKTFDFNLTHRVYYNLASRGFRPHDYLGLYRNKSVRAIGKISARIVAVRGTNGMEYTVEHGELTDDHKQCIDAAMVDARQHGWDLGQVEHRYFFVDDFHPTDFNKITPYAPRSHRTFDLTEILGTDTLPNEVALAKSLTELTWE</sequence>
<reference evidence="1 2" key="1">
    <citation type="submission" date="2018-11" db="EMBL/GenBank/DDBJ databases">
        <title>Genomes From Bacteria Associated with the Canine Oral Cavity: a Test Case for Automated Genome-Based Taxonomic Assignment.</title>
        <authorList>
            <person name="Coil D.A."/>
            <person name="Jospin G."/>
            <person name="Darling A.E."/>
            <person name="Wallis C."/>
            <person name="Davis I.J."/>
            <person name="Harris S."/>
            <person name="Eisen J.A."/>
            <person name="Holcombe L.J."/>
            <person name="O'Flynn C."/>
        </authorList>
    </citation>
    <scope>NUCLEOTIDE SEQUENCE [LARGE SCALE GENOMIC DNA]</scope>
    <source>
        <strain evidence="1 2">OH770</strain>
    </source>
</reference>
<evidence type="ECO:0000313" key="1">
    <source>
        <dbReference type="EMBL" id="RRC95873.1"/>
    </source>
</evidence>
<keyword evidence="2" id="KW-1185">Reference proteome</keyword>
<gene>
    <name evidence="1" type="ORF">EII11_03175</name>
</gene>
<dbReference type="RefSeq" id="WP_124868543.1">
    <property type="nucleotide sequence ID" value="NZ_RQZF01000002.1"/>
</dbReference>
<dbReference type="AlphaFoldDB" id="A0A3P1SF14"/>
<organism evidence="1 2">
    <name type="scientific">Schaalia canis</name>
    <dbReference type="NCBI Taxonomy" id="100469"/>
    <lineage>
        <taxon>Bacteria</taxon>
        <taxon>Bacillati</taxon>
        <taxon>Actinomycetota</taxon>
        <taxon>Actinomycetes</taxon>
        <taxon>Actinomycetales</taxon>
        <taxon>Actinomycetaceae</taxon>
        <taxon>Schaalia</taxon>
    </lineage>
</organism>
<dbReference type="OrthoDB" id="6396118at2"/>
<evidence type="ECO:0000313" key="2">
    <source>
        <dbReference type="Proteomes" id="UP000280444"/>
    </source>
</evidence>
<comment type="caution">
    <text evidence="1">The sequence shown here is derived from an EMBL/GenBank/DDBJ whole genome shotgun (WGS) entry which is preliminary data.</text>
</comment>
<accession>A0A3P1SF14</accession>
<proteinExistence type="predicted"/>
<protein>
    <submittedName>
        <fullName evidence="1">Uncharacterized protein</fullName>
    </submittedName>
</protein>